<keyword evidence="8" id="KW-1185">Reference proteome</keyword>
<dbReference type="EMBL" id="CAXHTA020000011">
    <property type="protein sequence ID" value="CAL5224920.1"/>
    <property type="molecule type" value="Genomic_DNA"/>
</dbReference>
<dbReference type="InterPro" id="IPR002893">
    <property type="entry name" value="Znf_MYND"/>
</dbReference>
<evidence type="ECO:0000256" key="5">
    <source>
        <dbReference type="SAM" id="MobiDB-lite"/>
    </source>
</evidence>
<keyword evidence="3" id="KW-0862">Zinc</keyword>
<feature type="compositionally biased region" description="Polar residues" evidence="5">
    <location>
        <begin position="252"/>
        <end position="261"/>
    </location>
</feature>
<dbReference type="Proteomes" id="UP001497392">
    <property type="component" value="Unassembled WGS sequence"/>
</dbReference>
<evidence type="ECO:0000256" key="1">
    <source>
        <dbReference type="ARBA" id="ARBA00022723"/>
    </source>
</evidence>
<protein>
    <submittedName>
        <fullName evidence="7">G7686 protein</fullName>
    </submittedName>
</protein>
<feature type="region of interest" description="Disordered" evidence="5">
    <location>
        <begin position="226"/>
        <end position="261"/>
    </location>
</feature>
<dbReference type="Pfam" id="PF01753">
    <property type="entry name" value="zf-MYND"/>
    <property type="match status" value="1"/>
</dbReference>
<evidence type="ECO:0000256" key="3">
    <source>
        <dbReference type="ARBA" id="ARBA00022833"/>
    </source>
</evidence>
<evidence type="ECO:0000259" key="6">
    <source>
        <dbReference type="PROSITE" id="PS50865"/>
    </source>
</evidence>
<evidence type="ECO:0000313" key="7">
    <source>
        <dbReference type="EMBL" id="CAL5224920.1"/>
    </source>
</evidence>
<organism evidence="7 8">
    <name type="scientific">Coccomyxa viridis</name>
    <dbReference type="NCBI Taxonomy" id="1274662"/>
    <lineage>
        <taxon>Eukaryota</taxon>
        <taxon>Viridiplantae</taxon>
        <taxon>Chlorophyta</taxon>
        <taxon>core chlorophytes</taxon>
        <taxon>Trebouxiophyceae</taxon>
        <taxon>Trebouxiophyceae incertae sedis</taxon>
        <taxon>Coccomyxaceae</taxon>
        <taxon>Coccomyxa</taxon>
    </lineage>
</organism>
<evidence type="ECO:0000313" key="8">
    <source>
        <dbReference type="Proteomes" id="UP001497392"/>
    </source>
</evidence>
<evidence type="ECO:0000256" key="4">
    <source>
        <dbReference type="PROSITE-ProRule" id="PRU00134"/>
    </source>
</evidence>
<feature type="domain" description="MYND-type" evidence="6">
    <location>
        <begin position="19"/>
        <end position="55"/>
    </location>
</feature>
<reference evidence="7 8" key="1">
    <citation type="submission" date="2024-06" db="EMBL/GenBank/DDBJ databases">
        <authorList>
            <person name="Kraege A."/>
            <person name="Thomma B."/>
        </authorList>
    </citation>
    <scope>NUCLEOTIDE SEQUENCE [LARGE SCALE GENOMIC DNA]</scope>
</reference>
<sequence>MDSTLGFAKRAAKHDSGLCLICGRRATGRCSKCALATFCGPQCQEAARSTHSGACESACSVLSRRIVQRWLPRDELSVLQHMIVLVGQNCNPVSSAKDQGLQGCMKVLEYIESHPKLLQRNVADFLLMGCQALMKHRICCNPHIFAFCFIDSCLKRGSVNAFAESAGLSANAEQSSQVAKRYMEWQKTCLLPMQEMFGQIGIGRYWESEPAPIEAGMLGQHTSPLRQLSRRGSISQDNSPVRMGGSRGASFDSGSWHSMQGRSCKDKTASWVSRHGASSNQLSMDRACSIPAHV</sequence>
<gene>
    <name evidence="7" type="primary">g7686</name>
    <name evidence="7" type="ORF">VP750_LOCUS6579</name>
</gene>
<evidence type="ECO:0000256" key="2">
    <source>
        <dbReference type="ARBA" id="ARBA00022771"/>
    </source>
</evidence>
<comment type="caution">
    <text evidence="7">The sequence shown here is derived from an EMBL/GenBank/DDBJ whole genome shotgun (WGS) entry which is preliminary data.</text>
</comment>
<keyword evidence="1" id="KW-0479">Metal-binding</keyword>
<keyword evidence="2 4" id="KW-0863">Zinc-finger</keyword>
<proteinExistence type="predicted"/>
<accession>A0ABP1FYH4</accession>
<feature type="compositionally biased region" description="Polar residues" evidence="5">
    <location>
        <begin position="226"/>
        <end position="239"/>
    </location>
</feature>
<dbReference type="PROSITE" id="PS50865">
    <property type="entry name" value="ZF_MYND_2"/>
    <property type="match status" value="1"/>
</dbReference>
<dbReference type="Gene3D" id="6.10.140.2220">
    <property type="match status" value="1"/>
</dbReference>
<dbReference type="SUPFAM" id="SSF144232">
    <property type="entry name" value="HIT/MYND zinc finger-like"/>
    <property type="match status" value="1"/>
</dbReference>
<name>A0ABP1FYH4_9CHLO</name>